<feature type="transmembrane region" description="Helical" evidence="11">
    <location>
        <begin position="6"/>
        <end position="25"/>
    </location>
</feature>
<dbReference type="InterPro" id="IPR015500">
    <property type="entry name" value="Peptidase_S8_subtilisin-rel"/>
</dbReference>
<evidence type="ECO:0000313" key="13">
    <source>
        <dbReference type="EMBL" id="PYZ94814.1"/>
    </source>
</evidence>
<dbReference type="InterPro" id="IPR023828">
    <property type="entry name" value="Peptidase_S8_Ser-AS"/>
</dbReference>
<keyword evidence="8" id="KW-0106">Calcium</keyword>
<dbReference type="Gene3D" id="3.40.50.200">
    <property type="entry name" value="Peptidase S8/S53 domain"/>
    <property type="match status" value="1"/>
</dbReference>
<dbReference type="PRINTS" id="PR00723">
    <property type="entry name" value="SUBTILISIN"/>
</dbReference>
<comment type="subcellular location">
    <subcellularLocation>
        <location evidence="2">Secreted</location>
    </subcellularLocation>
</comment>
<feature type="active site" description="Charge relay system" evidence="9">
    <location>
        <position position="483"/>
    </location>
</feature>
<evidence type="ECO:0000256" key="8">
    <source>
        <dbReference type="ARBA" id="ARBA00022837"/>
    </source>
</evidence>
<organism evidence="13 14">
    <name type="scientific">Salipaludibacillus keqinensis</name>
    <dbReference type="NCBI Taxonomy" id="2045207"/>
    <lineage>
        <taxon>Bacteria</taxon>
        <taxon>Bacillati</taxon>
        <taxon>Bacillota</taxon>
        <taxon>Bacilli</taxon>
        <taxon>Bacillales</taxon>
        <taxon>Bacillaceae</taxon>
    </lineage>
</organism>
<name>A0A323TLI8_9BACI</name>
<comment type="caution">
    <text evidence="13">The sequence shown here is derived from an EMBL/GenBank/DDBJ whole genome shotgun (WGS) entry which is preliminary data.</text>
</comment>
<dbReference type="PANTHER" id="PTHR43806:SF11">
    <property type="entry name" value="CEREVISIN-RELATED"/>
    <property type="match status" value="1"/>
</dbReference>
<dbReference type="InterPro" id="IPR036852">
    <property type="entry name" value="Peptidase_S8/S53_dom_sf"/>
</dbReference>
<keyword evidence="6 9" id="KW-0378">Hydrolase</keyword>
<evidence type="ECO:0000256" key="4">
    <source>
        <dbReference type="ARBA" id="ARBA00022525"/>
    </source>
</evidence>
<dbReference type="AlphaFoldDB" id="A0A323TLI8"/>
<dbReference type="InterPro" id="IPR000209">
    <property type="entry name" value="Peptidase_S8/S53_dom"/>
</dbReference>
<keyword evidence="7 9" id="KW-0720">Serine protease</keyword>
<evidence type="ECO:0000256" key="5">
    <source>
        <dbReference type="ARBA" id="ARBA00022670"/>
    </source>
</evidence>
<dbReference type="PROSITE" id="PS00136">
    <property type="entry name" value="SUBTILASE_ASP"/>
    <property type="match status" value="1"/>
</dbReference>
<keyword evidence="14" id="KW-1185">Reference proteome</keyword>
<evidence type="ECO:0000256" key="9">
    <source>
        <dbReference type="PROSITE-ProRule" id="PRU01240"/>
    </source>
</evidence>
<feature type="active site" description="Charge relay system" evidence="9">
    <location>
        <position position="216"/>
    </location>
</feature>
<keyword evidence="11" id="KW-0472">Membrane</keyword>
<comment type="cofactor">
    <cofactor evidence="1">
        <name>Ca(2+)</name>
        <dbReference type="ChEBI" id="CHEBI:29108"/>
    </cofactor>
</comment>
<proteinExistence type="inferred from homology"/>
<evidence type="ECO:0000256" key="6">
    <source>
        <dbReference type="ARBA" id="ARBA00022801"/>
    </source>
</evidence>
<dbReference type="PROSITE" id="PS00137">
    <property type="entry name" value="SUBTILASE_HIS"/>
    <property type="match status" value="1"/>
</dbReference>
<evidence type="ECO:0000256" key="7">
    <source>
        <dbReference type="ARBA" id="ARBA00022825"/>
    </source>
</evidence>
<dbReference type="Proteomes" id="UP000248214">
    <property type="component" value="Unassembled WGS sequence"/>
</dbReference>
<dbReference type="InterPro" id="IPR050131">
    <property type="entry name" value="Peptidase_S8_subtilisin-like"/>
</dbReference>
<feature type="domain" description="Peptidase S8/S53" evidence="12">
    <location>
        <begin position="209"/>
        <end position="536"/>
    </location>
</feature>
<feature type="transmembrane region" description="Helical" evidence="11">
    <location>
        <begin position="58"/>
        <end position="78"/>
    </location>
</feature>
<evidence type="ECO:0000256" key="3">
    <source>
        <dbReference type="ARBA" id="ARBA00011073"/>
    </source>
</evidence>
<keyword evidence="4" id="KW-0964">Secreted</keyword>
<keyword evidence="11" id="KW-0812">Transmembrane</keyword>
<evidence type="ECO:0000256" key="1">
    <source>
        <dbReference type="ARBA" id="ARBA00001913"/>
    </source>
</evidence>
<keyword evidence="5 9" id="KW-0645">Protease</keyword>
<sequence>MNLLYFIFIIFIILEVLFLSVAKYSSSKAVELDRKEANRRLIKAVNQKKKRGYTMKRTFLCGLMVLLFISSFNLSVLASSDAEVTENGTPLFMVVFNSQNLPENVEEIVEKAGGEITYQVPEVGVIEATSDTPGEFMKAIMNQKEVLSIGPSLEEQLDLPDFEVAESELFKTSKEAPVQNIWEDGWQWDIEQVTNNGASHDLDREGREDVVVAVIDSGFDFDHPDLADFVDEEGSRTFVPGTTNSWDFNSHGTHVAGTIGAEGRMKGVAPGVTLRSYRVFGASGGASQVWITDAIISAADDGADVINMSLGGTRLRGQWFFTDPNTGEQIRGGNSAADIVAYNRAIRYAINKGVTVVSSAGNSAQDLSNPSKVADWQNSSRTDGWEAKGAVVFVPAQIPGVITVSATGGGFGTDDRLAFYSNYGNGAINIGAPGGDLGPEDGESASKYLVLSTVPTYMNFTTGRGPEAKALFGSGYGWKGGTSMAAPQVSGAAAAYIAQQYENTGVKPNPMQVQTHLQQTAVDTGKKGYDEHYGHGIVNSYNALSGIKR</sequence>
<protein>
    <submittedName>
        <fullName evidence="13">Nisin leader peptide-processing serine protease NisP</fullName>
    </submittedName>
</protein>
<keyword evidence="11" id="KW-1133">Transmembrane helix</keyword>
<dbReference type="InterPro" id="IPR022398">
    <property type="entry name" value="Peptidase_S8_His-AS"/>
</dbReference>
<evidence type="ECO:0000256" key="2">
    <source>
        <dbReference type="ARBA" id="ARBA00004613"/>
    </source>
</evidence>
<evidence type="ECO:0000256" key="11">
    <source>
        <dbReference type="SAM" id="Phobius"/>
    </source>
</evidence>
<accession>A0A323TLI8</accession>
<reference evidence="13 14" key="1">
    <citation type="submission" date="2017-10" db="EMBL/GenBank/DDBJ databases">
        <title>Bacillus sp. nov., a halophilic bacterium isolated from a Keqin Lake.</title>
        <authorList>
            <person name="Wang H."/>
        </authorList>
    </citation>
    <scope>NUCLEOTIDE SEQUENCE [LARGE SCALE GENOMIC DNA]</scope>
    <source>
        <strain evidence="13 14">KQ-12</strain>
    </source>
</reference>
<dbReference type="PROSITE" id="PS51892">
    <property type="entry name" value="SUBTILASE"/>
    <property type="match status" value="1"/>
</dbReference>
<evidence type="ECO:0000256" key="10">
    <source>
        <dbReference type="RuleBase" id="RU003355"/>
    </source>
</evidence>
<evidence type="ECO:0000259" key="12">
    <source>
        <dbReference type="Pfam" id="PF00082"/>
    </source>
</evidence>
<dbReference type="InterPro" id="IPR023827">
    <property type="entry name" value="Peptidase_S8_Asp-AS"/>
</dbReference>
<dbReference type="PROSITE" id="PS00138">
    <property type="entry name" value="SUBTILASE_SER"/>
    <property type="match status" value="1"/>
</dbReference>
<comment type="similarity">
    <text evidence="3 9 10">Belongs to the peptidase S8 family.</text>
</comment>
<dbReference type="PANTHER" id="PTHR43806">
    <property type="entry name" value="PEPTIDASE S8"/>
    <property type="match status" value="1"/>
</dbReference>
<dbReference type="Pfam" id="PF00082">
    <property type="entry name" value="Peptidase_S8"/>
    <property type="match status" value="1"/>
</dbReference>
<dbReference type="GO" id="GO:0004252">
    <property type="term" value="F:serine-type endopeptidase activity"/>
    <property type="evidence" value="ECO:0007669"/>
    <property type="project" value="UniProtKB-UniRule"/>
</dbReference>
<gene>
    <name evidence="13" type="ORF">CR194_04610</name>
</gene>
<dbReference type="EMBL" id="PDOD01000001">
    <property type="protein sequence ID" value="PYZ94814.1"/>
    <property type="molecule type" value="Genomic_DNA"/>
</dbReference>
<evidence type="ECO:0000313" key="14">
    <source>
        <dbReference type="Proteomes" id="UP000248214"/>
    </source>
</evidence>
<feature type="active site" description="Charge relay system" evidence="9">
    <location>
        <position position="251"/>
    </location>
</feature>
<dbReference type="GO" id="GO:0006508">
    <property type="term" value="P:proteolysis"/>
    <property type="evidence" value="ECO:0007669"/>
    <property type="project" value="UniProtKB-KW"/>
</dbReference>
<dbReference type="GO" id="GO:0005576">
    <property type="term" value="C:extracellular region"/>
    <property type="evidence" value="ECO:0007669"/>
    <property type="project" value="UniProtKB-SubCell"/>
</dbReference>
<dbReference type="SUPFAM" id="SSF52743">
    <property type="entry name" value="Subtilisin-like"/>
    <property type="match status" value="1"/>
</dbReference>